<dbReference type="InterPro" id="IPR050090">
    <property type="entry name" value="Tyrosine_recombinase_XerCD"/>
</dbReference>
<dbReference type="PROSITE" id="PS51900">
    <property type="entry name" value="CB"/>
    <property type="match status" value="1"/>
</dbReference>
<evidence type="ECO:0000256" key="1">
    <source>
        <dbReference type="ARBA" id="ARBA00008857"/>
    </source>
</evidence>
<keyword evidence="2" id="KW-0229">DNA integration</keyword>
<feature type="domain" description="Core-binding (CB)" evidence="7">
    <location>
        <begin position="58"/>
        <end position="139"/>
    </location>
</feature>
<dbReference type="CDD" id="cd01189">
    <property type="entry name" value="INT_ICEBs1_C_like"/>
    <property type="match status" value="1"/>
</dbReference>
<evidence type="ECO:0000259" key="6">
    <source>
        <dbReference type="PROSITE" id="PS51898"/>
    </source>
</evidence>
<dbReference type="EMBL" id="PP779550">
    <property type="protein sequence ID" value="XBS48975.1"/>
    <property type="molecule type" value="Genomic_DNA"/>
</dbReference>
<dbReference type="PANTHER" id="PTHR30349:SF64">
    <property type="entry name" value="PROPHAGE INTEGRASE INTD-RELATED"/>
    <property type="match status" value="1"/>
</dbReference>
<dbReference type="InterPro" id="IPR002104">
    <property type="entry name" value="Integrase_catalytic"/>
</dbReference>
<comment type="similarity">
    <text evidence="1">Belongs to the 'phage' integrase family.</text>
</comment>
<keyword evidence="4" id="KW-0233">DNA recombination</keyword>
<evidence type="ECO:0000256" key="2">
    <source>
        <dbReference type="ARBA" id="ARBA00022908"/>
    </source>
</evidence>
<dbReference type="PANTHER" id="PTHR30349">
    <property type="entry name" value="PHAGE INTEGRASE-RELATED"/>
    <property type="match status" value="1"/>
</dbReference>
<dbReference type="SUPFAM" id="SSF56349">
    <property type="entry name" value="DNA breaking-rejoining enzymes"/>
    <property type="match status" value="1"/>
</dbReference>
<dbReference type="Gene3D" id="1.10.443.10">
    <property type="entry name" value="Intergrase catalytic core"/>
    <property type="match status" value="1"/>
</dbReference>
<dbReference type="Pfam" id="PF14659">
    <property type="entry name" value="Phage_int_SAM_3"/>
    <property type="match status" value="1"/>
</dbReference>
<evidence type="ECO:0000256" key="4">
    <source>
        <dbReference type="ARBA" id="ARBA00023172"/>
    </source>
</evidence>
<dbReference type="PROSITE" id="PS51898">
    <property type="entry name" value="TYR_RECOMBINASE"/>
    <property type="match status" value="1"/>
</dbReference>
<dbReference type="InterPro" id="IPR044068">
    <property type="entry name" value="CB"/>
</dbReference>
<sequence length="363" mass="41779">MAHIYKRSNTWTARITKRIGGKLIQSSKGGFKTKAEAKSWATEQEALMLKGVDIANDPTLVQFFNEWYHTFKEKSVTSSTKKRYVTHGRILSEYFKNTKLKDIKRTDYQRFLNWFGESHAPGTVHKLDTMVRDCVSSAIADGLISMDFTAKTIIAGDDSRTRHVEYLNLDEIKRLISLCYENRQPRYTSPYMIITAIYTGMRLGEISALNWSDIDFTSKQISITKSWNQDRREMSKPKTESSIRTVPVNSWLLELMTELKANDCDFVFGNPLTGFPPTSQAINQALRRFLKQGNMKKRDFHFHSLRHSHVAFLLNNGVDIYAISQRLGHANIAITLKVYAYLLDDQKQKEDDKIIASLDILNK</sequence>
<evidence type="ECO:0000256" key="3">
    <source>
        <dbReference type="ARBA" id="ARBA00023125"/>
    </source>
</evidence>
<dbReference type="Pfam" id="PF14657">
    <property type="entry name" value="Arm-DNA-bind_4"/>
    <property type="match status" value="1"/>
</dbReference>
<dbReference type="InterPro" id="IPR013762">
    <property type="entry name" value="Integrase-like_cat_sf"/>
</dbReference>
<dbReference type="InterPro" id="IPR028259">
    <property type="entry name" value="AP2-like_int_N"/>
</dbReference>
<organism evidence="8">
    <name type="scientific">Lactobacillus phage G2-Guo</name>
    <dbReference type="NCBI Taxonomy" id="3155564"/>
    <lineage>
        <taxon>Viruses</taxon>
    </lineage>
</organism>
<dbReference type="InterPro" id="IPR011010">
    <property type="entry name" value="DNA_brk_join_enz"/>
</dbReference>
<evidence type="ECO:0000259" key="7">
    <source>
        <dbReference type="PROSITE" id="PS51900"/>
    </source>
</evidence>
<dbReference type="Pfam" id="PF00589">
    <property type="entry name" value="Phage_integrase"/>
    <property type="match status" value="1"/>
</dbReference>
<evidence type="ECO:0000313" key="8">
    <source>
        <dbReference type="EMBL" id="XBS48975.1"/>
    </source>
</evidence>
<protein>
    <submittedName>
        <fullName evidence="8">Integrase</fullName>
    </submittedName>
</protein>
<proteinExistence type="inferred from homology"/>
<dbReference type="InterPro" id="IPR004107">
    <property type="entry name" value="Integrase_SAM-like_N"/>
</dbReference>
<keyword evidence="3 5" id="KW-0238">DNA-binding</keyword>
<feature type="domain" description="Tyr recombinase" evidence="6">
    <location>
        <begin position="162"/>
        <end position="352"/>
    </location>
</feature>
<gene>
    <name evidence="8" type="ORF">G200001</name>
</gene>
<accession>A0AAU7PFN4</accession>
<evidence type="ECO:0000256" key="5">
    <source>
        <dbReference type="PROSITE-ProRule" id="PRU01248"/>
    </source>
</evidence>
<reference evidence="8" key="1">
    <citation type="submission" date="2024-05" db="EMBL/GenBank/DDBJ databases">
        <authorList>
            <person name="Guo T.T."/>
            <person name="Zhang Y."/>
            <person name="Kong J."/>
        </authorList>
    </citation>
    <scope>NUCLEOTIDE SEQUENCE</scope>
</reference>
<dbReference type="Gene3D" id="1.10.150.130">
    <property type="match status" value="1"/>
</dbReference>
<dbReference type="GO" id="GO:0006310">
    <property type="term" value="P:DNA recombination"/>
    <property type="evidence" value="ECO:0007669"/>
    <property type="project" value="UniProtKB-KW"/>
</dbReference>
<dbReference type="GO" id="GO:0015074">
    <property type="term" value="P:DNA integration"/>
    <property type="evidence" value="ECO:0007669"/>
    <property type="project" value="UniProtKB-KW"/>
</dbReference>
<dbReference type="GO" id="GO:0003677">
    <property type="term" value="F:DNA binding"/>
    <property type="evidence" value="ECO:0007669"/>
    <property type="project" value="UniProtKB-UniRule"/>
</dbReference>
<name>A0AAU7PFN4_9VIRU</name>
<dbReference type="InterPro" id="IPR010998">
    <property type="entry name" value="Integrase_recombinase_N"/>
</dbReference>